<evidence type="ECO:0000256" key="1">
    <source>
        <dbReference type="ARBA" id="ARBA00001971"/>
    </source>
</evidence>
<sequence length="337" mass="36954">MAILMIFICVLLIVFLVKLSLRPSNFPPGPRGVPLLGFAPFLPKNEPFFRVIQKMAEKYGPVTGFYLGPFLPFISVDGKKAVKEALHNNDLNGRPSGTLLKSRTFGEKLGLVLVDGDFWQEQRRFTLRHLRDLGFGKTSIEDQMVDEISDLISDITEAAKSDPDHVVDFKAIFTVSVFNSLWTIIGGKRFQRDDPAFKQLLANVDLFLRGGNIAQVVIPVPAFLTAASESNESNESGETSSIVLTTTYAAPSYKEPEYTTTAYSAPAYKEPEYTTAAYAAPVYSAPVYSTAAPVYQAPVYQAPAAPVYQAPAAPVYQAPAAPVYEAPVYEAPVYTPY</sequence>
<evidence type="ECO:0000256" key="8">
    <source>
        <dbReference type="SAM" id="SignalP"/>
    </source>
</evidence>
<dbReference type="InterPro" id="IPR001128">
    <property type="entry name" value="Cyt_P450"/>
</dbReference>
<evidence type="ECO:0000256" key="2">
    <source>
        <dbReference type="ARBA" id="ARBA00010617"/>
    </source>
</evidence>
<dbReference type="InParanoid" id="E9G898"/>
<evidence type="ECO:0000313" key="10">
    <source>
        <dbReference type="Proteomes" id="UP000000305"/>
    </source>
</evidence>
<dbReference type="AlphaFoldDB" id="E9G898"/>
<evidence type="ECO:0000256" key="4">
    <source>
        <dbReference type="ARBA" id="ARBA00022723"/>
    </source>
</evidence>
<protein>
    <recommendedName>
        <fullName evidence="11">Cytochrome P450</fullName>
    </recommendedName>
</protein>
<evidence type="ECO:0000256" key="6">
    <source>
        <dbReference type="ARBA" id="ARBA00023004"/>
    </source>
</evidence>
<dbReference type="GO" id="GO:0020037">
    <property type="term" value="F:heme binding"/>
    <property type="evidence" value="ECO:0000318"/>
    <property type="project" value="GO_Central"/>
</dbReference>
<accession>E9G898</accession>
<keyword evidence="5" id="KW-0560">Oxidoreductase</keyword>
<keyword evidence="10" id="KW-1185">Reference proteome</keyword>
<evidence type="ECO:0000313" key="9">
    <source>
        <dbReference type="EMBL" id="EFX83940.1"/>
    </source>
</evidence>
<keyword evidence="8" id="KW-0732">Signal</keyword>
<keyword evidence="3" id="KW-0349">Heme</keyword>
<dbReference type="OMA" id="FISWEDN"/>
<dbReference type="PANTHER" id="PTHR24300">
    <property type="entry name" value="CYTOCHROME P450 508A4-RELATED"/>
    <property type="match status" value="1"/>
</dbReference>
<feature type="chain" id="PRO_5003240703" description="Cytochrome P450" evidence="8">
    <location>
        <begin position="21"/>
        <end position="337"/>
    </location>
</feature>
<keyword evidence="7" id="KW-0503">Monooxygenase</keyword>
<dbReference type="EMBL" id="GL732535">
    <property type="protein sequence ID" value="EFX83940.1"/>
    <property type="molecule type" value="Genomic_DNA"/>
</dbReference>
<dbReference type="HOGENOM" id="CLU_824549_0_0_1"/>
<dbReference type="FunFam" id="1.10.630.10:FF:000236">
    <property type="entry name" value="Uncharacterized protein"/>
    <property type="match status" value="1"/>
</dbReference>
<keyword evidence="4" id="KW-0479">Metal-binding</keyword>
<name>E9G898_DAPPU</name>
<comment type="similarity">
    <text evidence="2">Belongs to the cytochrome P450 family.</text>
</comment>
<proteinExistence type="inferred from homology"/>
<evidence type="ECO:0008006" key="11">
    <source>
        <dbReference type="Google" id="ProtNLM"/>
    </source>
</evidence>
<organism evidence="9 10">
    <name type="scientific">Daphnia pulex</name>
    <name type="common">Water flea</name>
    <dbReference type="NCBI Taxonomy" id="6669"/>
    <lineage>
        <taxon>Eukaryota</taxon>
        <taxon>Metazoa</taxon>
        <taxon>Ecdysozoa</taxon>
        <taxon>Arthropoda</taxon>
        <taxon>Crustacea</taxon>
        <taxon>Branchiopoda</taxon>
        <taxon>Diplostraca</taxon>
        <taxon>Cladocera</taxon>
        <taxon>Anomopoda</taxon>
        <taxon>Daphniidae</taxon>
        <taxon>Daphnia</taxon>
    </lineage>
</organism>
<dbReference type="PhylomeDB" id="E9G898"/>
<dbReference type="PANTHER" id="PTHR24300:SF376">
    <property type="entry name" value="CYTOCHROME P450 15A1"/>
    <property type="match status" value="1"/>
</dbReference>
<dbReference type="OrthoDB" id="3934656at2759"/>
<gene>
    <name evidence="9" type="ORF">DAPPUDRAFT_314974</name>
</gene>
<dbReference type="GO" id="GO:0006082">
    <property type="term" value="P:organic acid metabolic process"/>
    <property type="evidence" value="ECO:0000318"/>
    <property type="project" value="GO_Central"/>
</dbReference>
<keyword evidence="6" id="KW-0408">Iron</keyword>
<reference evidence="9 10" key="1">
    <citation type="journal article" date="2011" name="Science">
        <title>The ecoresponsive genome of Daphnia pulex.</title>
        <authorList>
            <person name="Colbourne J.K."/>
            <person name="Pfrender M.E."/>
            <person name="Gilbert D."/>
            <person name="Thomas W.K."/>
            <person name="Tucker A."/>
            <person name="Oakley T.H."/>
            <person name="Tokishita S."/>
            <person name="Aerts A."/>
            <person name="Arnold G.J."/>
            <person name="Basu M.K."/>
            <person name="Bauer D.J."/>
            <person name="Caceres C.E."/>
            <person name="Carmel L."/>
            <person name="Casola C."/>
            <person name="Choi J.H."/>
            <person name="Detter J.C."/>
            <person name="Dong Q."/>
            <person name="Dusheyko S."/>
            <person name="Eads B.D."/>
            <person name="Frohlich T."/>
            <person name="Geiler-Samerotte K.A."/>
            <person name="Gerlach D."/>
            <person name="Hatcher P."/>
            <person name="Jogdeo S."/>
            <person name="Krijgsveld J."/>
            <person name="Kriventseva E.V."/>
            <person name="Kultz D."/>
            <person name="Laforsch C."/>
            <person name="Lindquist E."/>
            <person name="Lopez J."/>
            <person name="Manak J.R."/>
            <person name="Muller J."/>
            <person name="Pangilinan J."/>
            <person name="Patwardhan R.P."/>
            <person name="Pitluck S."/>
            <person name="Pritham E.J."/>
            <person name="Rechtsteiner A."/>
            <person name="Rho M."/>
            <person name="Rogozin I.B."/>
            <person name="Sakarya O."/>
            <person name="Salamov A."/>
            <person name="Schaack S."/>
            <person name="Shapiro H."/>
            <person name="Shiga Y."/>
            <person name="Skalitzky C."/>
            <person name="Smith Z."/>
            <person name="Souvorov A."/>
            <person name="Sung W."/>
            <person name="Tang Z."/>
            <person name="Tsuchiya D."/>
            <person name="Tu H."/>
            <person name="Vos H."/>
            <person name="Wang M."/>
            <person name="Wolf Y.I."/>
            <person name="Yamagata H."/>
            <person name="Yamada T."/>
            <person name="Ye Y."/>
            <person name="Shaw J.R."/>
            <person name="Andrews J."/>
            <person name="Crease T.J."/>
            <person name="Tang H."/>
            <person name="Lucas S.M."/>
            <person name="Robertson H.M."/>
            <person name="Bork P."/>
            <person name="Koonin E.V."/>
            <person name="Zdobnov E.M."/>
            <person name="Grigoriev I.V."/>
            <person name="Lynch M."/>
            <person name="Boore J.L."/>
        </authorList>
    </citation>
    <scope>NUCLEOTIDE SEQUENCE [LARGE SCALE GENOMIC DNA]</scope>
</reference>
<dbReference type="GO" id="GO:0008395">
    <property type="term" value="F:steroid hydroxylase activity"/>
    <property type="evidence" value="ECO:0000318"/>
    <property type="project" value="GO_Central"/>
</dbReference>
<dbReference type="GO" id="GO:0005737">
    <property type="term" value="C:cytoplasm"/>
    <property type="evidence" value="ECO:0000318"/>
    <property type="project" value="GO_Central"/>
</dbReference>
<dbReference type="Gene3D" id="1.10.630.10">
    <property type="entry name" value="Cytochrome P450"/>
    <property type="match status" value="1"/>
</dbReference>
<evidence type="ECO:0000256" key="7">
    <source>
        <dbReference type="ARBA" id="ARBA00023033"/>
    </source>
</evidence>
<dbReference type="SUPFAM" id="SSF48264">
    <property type="entry name" value="Cytochrome P450"/>
    <property type="match status" value="1"/>
</dbReference>
<feature type="signal peptide" evidence="8">
    <location>
        <begin position="1"/>
        <end position="20"/>
    </location>
</feature>
<evidence type="ECO:0000256" key="5">
    <source>
        <dbReference type="ARBA" id="ARBA00023002"/>
    </source>
</evidence>
<dbReference type="GO" id="GO:0008202">
    <property type="term" value="P:steroid metabolic process"/>
    <property type="evidence" value="ECO:0000318"/>
    <property type="project" value="GO_Central"/>
</dbReference>
<dbReference type="GO" id="GO:0005506">
    <property type="term" value="F:iron ion binding"/>
    <property type="evidence" value="ECO:0007669"/>
    <property type="project" value="InterPro"/>
</dbReference>
<dbReference type="GO" id="GO:0006805">
    <property type="term" value="P:xenobiotic metabolic process"/>
    <property type="evidence" value="ECO:0000318"/>
    <property type="project" value="GO_Central"/>
</dbReference>
<dbReference type="KEGG" id="dpx:DAPPUDRAFT_314974"/>
<dbReference type="InterPro" id="IPR036396">
    <property type="entry name" value="Cyt_P450_sf"/>
</dbReference>
<dbReference type="STRING" id="6669.E9G898"/>
<dbReference type="Pfam" id="PF00067">
    <property type="entry name" value="p450"/>
    <property type="match status" value="1"/>
</dbReference>
<dbReference type="Proteomes" id="UP000000305">
    <property type="component" value="Unassembled WGS sequence"/>
</dbReference>
<dbReference type="InterPro" id="IPR050182">
    <property type="entry name" value="Cytochrome_P450_fam2"/>
</dbReference>
<comment type="cofactor">
    <cofactor evidence="1">
        <name>heme</name>
        <dbReference type="ChEBI" id="CHEBI:30413"/>
    </cofactor>
</comment>
<dbReference type="GO" id="GO:0016712">
    <property type="term" value="F:oxidoreductase activity, acting on paired donors, with incorporation or reduction of molecular oxygen, reduced flavin or flavoprotein as one donor, and incorporation of one atom of oxygen"/>
    <property type="evidence" value="ECO:0000318"/>
    <property type="project" value="GO_Central"/>
</dbReference>
<dbReference type="eggNOG" id="KOG0156">
    <property type="taxonomic scope" value="Eukaryota"/>
</dbReference>
<evidence type="ECO:0000256" key="3">
    <source>
        <dbReference type="ARBA" id="ARBA00022617"/>
    </source>
</evidence>